<proteinExistence type="predicted"/>
<dbReference type="Proteomes" id="UP000247555">
    <property type="component" value="Unassembled WGS sequence"/>
</dbReference>
<dbReference type="PANTHER" id="PTHR33204:SF37">
    <property type="entry name" value="HTH-TYPE TRANSCRIPTIONAL REGULATOR YODB"/>
    <property type="match status" value="1"/>
</dbReference>
<evidence type="ECO:0000313" key="6">
    <source>
        <dbReference type="Proteomes" id="UP000247555"/>
    </source>
</evidence>
<dbReference type="AlphaFoldDB" id="A0A318KDT9"/>
<dbReference type="RefSeq" id="WP_110392130.1">
    <property type="nucleotide sequence ID" value="NZ_QJKI01000034.1"/>
</dbReference>
<dbReference type="InterPro" id="IPR002577">
    <property type="entry name" value="HTH_HxlR"/>
</dbReference>
<dbReference type="PROSITE" id="PS51118">
    <property type="entry name" value="HTH_HXLR"/>
    <property type="match status" value="1"/>
</dbReference>
<dbReference type="GO" id="GO:0003677">
    <property type="term" value="F:DNA binding"/>
    <property type="evidence" value="ECO:0007669"/>
    <property type="project" value="UniProtKB-KW"/>
</dbReference>
<dbReference type="EMBL" id="QJKI01000034">
    <property type="protein sequence ID" value="PXX74060.1"/>
    <property type="molecule type" value="Genomic_DNA"/>
</dbReference>
<gene>
    <name evidence="5" type="ORF">DFR34_1348</name>
</gene>
<reference evidence="5 6" key="1">
    <citation type="submission" date="2018-05" db="EMBL/GenBank/DDBJ databases">
        <title>Genomic Encyclopedia of Type Strains, Phase IV (KMG-IV): sequencing the most valuable type-strain genomes for metagenomic binning, comparative biology and taxonomic classification.</title>
        <authorList>
            <person name="Goeker M."/>
        </authorList>
    </citation>
    <scope>NUCLEOTIDE SEQUENCE [LARGE SCALE GENOMIC DNA]</scope>
    <source>
        <strain evidence="5 6">DSM 29661</strain>
    </source>
</reference>
<sequence length="146" mass="16096">MCAYDYDVYHDCCPTRLVLERLADKWALLILDRLKHGPQRFNSLKRDIKRVTQKVLTQTLRKLERDGLVSRTVHATAPVTVEYALTPLGQTLTDTVSALTHWAELNMDAVLAAQNAYDSAAQQAAAQAASVHRMGARPALSPASPA</sequence>
<evidence type="ECO:0000256" key="1">
    <source>
        <dbReference type="ARBA" id="ARBA00023015"/>
    </source>
</evidence>
<evidence type="ECO:0000256" key="3">
    <source>
        <dbReference type="ARBA" id="ARBA00023163"/>
    </source>
</evidence>
<dbReference type="InterPro" id="IPR036388">
    <property type="entry name" value="WH-like_DNA-bd_sf"/>
</dbReference>
<organism evidence="5 6">
    <name type="scientific">Rivihabitans pingtungensis</name>
    <dbReference type="NCBI Taxonomy" id="1054498"/>
    <lineage>
        <taxon>Bacteria</taxon>
        <taxon>Pseudomonadati</taxon>
        <taxon>Pseudomonadota</taxon>
        <taxon>Betaproteobacteria</taxon>
        <taxon>Neisseriales</taxon>
        <taxon>Aquaspirillaceae</taxon>
        <taxon>Rivihabitans</taxon>
    </lineage>
</organism>
<keyword evidence="1" id="KW-0805">Transcription regulation</keyword>
<accession>A0A318KDT9</accession>
<evidence type="ECO:0000256" key="2">
    <source>
        <dbReference type="ARBA" id="ARBA00023125"/>
    </source>
</evidence>
<comment type="caution">
    <text evidence="5">The sequence shown here is derived from an EMBL/GenBank/DDBJ whole genome shotgun (WGS) entry which is preliminary data.</text>
</comment>
<feature type="domain" description="HTH hxlR-type" evidence="4">
    <location>
        <begin position="13"/>
        <end position="111"/>
    </location>
</feature>
<protein>
    <submittedName>
        <fullName evidence="5">HxlR family transcriptional regulator</fullName>
    </submittedName>
</protein>
<dbReference type="Pfam" id="PF01638">
    <property type="entry name" value="HxlR"/>
    <property type="match status" value="1"/>
</dbReference>
<evidence type="ECO:0000259" key="4">
    <source>
        <dbReference type="PROSITE" id="PS51118"/>
    </source>
</evidence>
<dbReference type="OrthoDB" id="9807069at2"/>
<name>A0A318KDT9_9NEIS</name>
<dbReference type="PANTHER" id="PTHR33204">
    <property type="entry name" value="TRANSCRIPTIONAL REGULATOR, MARR FAMILY"/>
    <property type="match status" value="1"/>
</dbReference>
<keyword evidence="6" id="KW-1185">Reference proteome</keyword>
<dbReference type="InterPro" id="IPR036390">
    <property type="entry name" value="WH_DNA-bd_sf"/>
</dbReference>
<dbReference type="SUPFAM" id="SSF46785">
    <property type="entry name" value="Winged helix' DNA-binding domain"/>
    <property type="match status" value="1"/>
</dbReference>
<dbReference type="Gene3D" id="1.10.10.10">
    <property type="entry name" value="Winged helix-like DNA-binding domain superfamily/Winged helix DNA-binding domain"/>
    <property type="match status" value="1"/>
</dbReference>
<evidence type="ECO:0000313" key="5">
    <source>
        <dbReference type="EMBL" id="PXX74060.1"/>
    </source>
</evidence>
<keyword evidence="3" id="KW-0804">Transcription</keyword>
<keyword evidence="2" id="KW-0238">DNA-binding</keyword>